<evidence type="ECO:0000256" key="4">
    <source>
        <dbReference type="PIRSR" id="PIRSR006806-1"/>
    </source>
</evidence>
<dbReference type="AlphaFoldDB" id="A0A0G3I2Z3"/>
<dbReference type="GO" id="GO:0005524">
    <property type="term" value="F:ATP binding"/>
    <property type="evidence" value="ECO:0007669"/>
    <property type="project" value="UniProtKB-KW"/>
</dbReference>
<keyword evidence="2 4" id="KW-0547">Nucleotide-binding</keyword>
<organism evidence="6 7">
    <name type="scientific">Candidatus Liberibacter africanus PTSAPSY</name>
    <dbReference type="NCBI Taxonomy" id="1277257"/>
    <lineage>
        <taxon>Bacteria</taxon>
        <taxon>Pseudomonadati</taxon>
        <taxon>Pseudomonadota</taxon>
        <taxon>Alphaproteobacteria</taxon>
        <taxon>Hyphomicrobiales</taxon>
        <taxon>Rhizobiaceae</taxon>
        <taxon>Liberibacter</taxon>
    </lineage>
</organism>
<dbReference type="InterPro" id="IPR024185">
    <property type="entry name" value="FTHF_cligase-like_sf"/>
</dbReference>
<dbReference type="EC" id="6.3.3.2" evidence="5"/>
<dbReference type="PATRIC" id="fig|1277257.4.peg.676"/>
<keyword evidence="7" id="KW-1185">Reference proteome</keyword>
<dbReference type="PIRSF" id="PIRSF006806">
    <property type="entry name" value="FTHF_cligase"/>
    <property type="match status" value="1"/>
</dbReference>
<comment type="similarity">
    <text evidence="1 5">Belongs to the 5-formyltetrahydrofolate cyclo-ligase family.</text>
</comment>
<keyword evidence="5" id="KW-0460">Magnesium</keyword>
<sequence>MTLQEQKNLIRKEKKTMRDNLSYESRHEKSVALANIGAKEIPFKKGMKIAFFYPIHSEVNVNILIDKIKDREFSFCLPAITGNKMVFRQYENPKNLVKSSFGTLSPPSYYREINPDIILMPLLAFDSQGNRIGYGRGYYDRAIAGARLEGKNSYLVGVAFNIQETPCIRAESTDIRLHAILTESRFHQFSAEYTEKA</sequence>
<name>A0A0G3I2Z3_LIBAF</name>
<keyword evidence="5" id="KW-0479">Metal-binding</keyword>
<dbReference type="PANTHER" id="PTHR23407">
    <property type="entry name" value="ATPASE INHIBITOR/5-FORMYLTETRAHYDROFOLATE CYCLO-LIGASE"/>
    <property type="match status" value="1"/>
</dbReference>
<dbReference type="Gene3D" id="3.40.50.10420">
    <property type="entry name" value="NagB/RpiA/CoA transferase-like"/>
    <property type="match status" value="1"/>
</dbReference>
<dbReference type="GO" id="GO:0030272">
    <property type="term" value="F:5-formyltetrahydrofolate cyclo-ligase activity"/>
    <property type="evidence" value="ECO:0007669"/>
    <property type="project" value="UniProtKB-EC"/>
</dbReference>
<feature type="binding site" evidence="4">
    <location>
        <position position="58"/>
    </location>
    <ligand>
        <name>substrate</name>
    </ligand>
</feature>
<dbReference type="Pfam" id="PF01812">
    <property type="entry name" value="5-FTHF_cyc-lig"/>
    <property type="match status" value="1"/>
</dbReference>
<keyword evidence="6" id="KW-0436">Ligase</keyword>
<evidence type="ECO:0000313" key="7">
    <source>
        <dbReference type="Proteomes" id="UP000035503"/>
    </source>
</evidence>
<comment type="cofactor">
    <cofactor evidence="5">
        <name>Mg(2+)</name>
        <dbReference type="ChEBI" id="CHEBI:18420"/>
    </cofactor>
</comment>
<dbReference type="InterPro" id="IPR037171">
    <property type="entry name" value="NagB/RpiA_transferase-like"/>
</dbReference>
<dbReference type="InterPro" id="IPR002698">
    <property type="entry name" value="FTHF_cligase"/>
</dbReference>
<dbReference type="PANTHER" id="PTHR23407:SF1">
    <property type="entry name" value="5-FORMYLTETRAHYDROFOLATE CYCLO-LIGASE"/>
    <property type="match status" value="1"/>
</dbReference>
<proteinExistence type="inferred from homology"/>
<evidence type="ECO:0000256" key="1">
    <source>
        <dbReference type="ARBA" id="ARBA00010638"/>
    </source>
</evidence>
<keyword evidence="3 4" id="KW-0067">ATP-binding</keyword>
<dbReference type="Proteomes" id="UP000035503">
    <property type="component" value="Chromosome"/>
</dbReference>
<gene>
    <name evidence="6" type="ORF">G293_03155</name>
</gene>
<feature type="binding site" evidence="4">
    <location>
        <begin position="7"/>
        <end position="11"/>
    </location>
    <ligand>
        <name>ATP</name>
        <dbReference type="ChEBI" id="CHEBI:30616"/>
    </ligand>
</feature>
<evidence type="ECO:0000256" key="5">
    <source>
        <dbReference type="RuleBase" id="RU361279"/>
    </source>
</evidence>
<dbReference type="EMBL" id="CP004021">
    <property type="protein sequence ID" value="AKK20259.1"/>
    <property type="molecule type" value="Genomic_DNA"/>
</dbReference>
<evidence type="ECO:0000313" key="6">
    <source>
        <dbReference type="EMBL" id="AKK20259.1"/>
    </source>
</evidence>
<dbReference type="KEGG" id="lau:G293_03155"/>
<dbReference type="RefSeq" id="WP_047264269.1">
    <property type="nucleotide sequence ID" value="NZ_CP004021.1"/>
</dbReference>
<dbReference type="GO" id="GO:0009396">
    <property type="term" value="P:folic acid-containing compound biosynthetic process"/>
    <property type="evidence" value="ECO:0007669"/>
    <property type="project" value="TreeGrafter"/>
</dbReference>
<reference evidence="6 7" key="1">
    <citation type="journal article" date="2015" name="Genome Announc.">
        <title>Complete Genome Sequence of 'Candidatus Liberibacter africanus,' a Bacterium Associated with Citrus Huanglongbing.</title>
        <authorList>
            <person name="Lin H."/>
            <person name="Pietersen G."/>
            <person name="Han C."/>
            <person name="Read D.A."/>
            <person name="Lou B."/>
            <person name="Gupta G."/>
            <person name="Civerolo E.L."/>
        </authorList>
    </citation>
    <scope>NUCLEOTIDE SEQUENCE [LARGE SCALE GENOMIC DNA]</scope>
    <source>
        <strain evidence="6 7">PTSAPSY</strain>
    </source>
</reference>
<evidence type="ECO:0000256" key="3">
    <source>
        <dbReference type="ARBA" id="ARBA00022840"/>
    </source>
</evidence>
<accession>A0A0G3I2Z3</accession>
<protein>
    <recommendedName>
        <fullName evidence="5">5-formyltetrahydrofolate cyclo-ligase</fullName>
        <ecNumber evidence="5">6.3.3.2</ecNumber>
    </recommendedName>
</protein>
<dbReference type="NCBIfam" id="TIGR02727">
    <property type="entry name" value="MTHFS_bact"/>
    <property type="match status" value="1"/>
</dbReference>
<feature type="binding site" evidence="4">
    <location>
        <begin position="131"/>
        <end position="139"/>
    </location>
    <ligand>
        <name>ATP</name>
        <dbReference type="ChEBI" id="CHEBI:30616"/>
    </ligand>
</feature>
<comment type="catalytic activity">
    <reaction evidence="5">
        <text>(6S)-5-formyl-5,6,7,8-tetrahydrofolate + ATP = (6R)-5,10-methenyltetrahydrofolate + ADP + phosphate</text>
        <dbReference type="Rhea" id="RHEA:10488"/>
        <dbReference type="ChEBI" id="CHEBI:30616"/>
        <dbReference type="ChEBI" id="CHEBI:43474"/>
        <dbReference type="ChEBI" id="CHEBI:57455"/>
        <dbReference type="ChEBI" id="CHEBI:57457"/>
        <dbReference type="ChEBI" id="CHEBI:456216"/>
        <dbReference type="EC" id="6.3.3.2"/>
    </reaction>
</comment>
<dbReference type="GO" id="GO:0035999">
    <property type="term" value="P:tetrahydrofolate interconversion"/>
    <property type="evidence" value="ECO:0007669"/>
    <property type="project" value="TreeGrafter"/>
</dbReference>
<dbReference type="STRING" id="1277257.G293_03155"/>
<dbReference type="OrthoDB" id="9801938at2"/>
<dbReference type="SUPFAM" id="SSF100950">
    <property type="entry name" value="NagB/RpiA/CoA transferase-like"/>
    <property type="match status" value="1"/>
</dbReference>
<evidence type="ECO:0000256" key="2">
    <source>
        <dbReference type="ARBA" id="ARBA00022741"/>
    </source>
</evidence>
<dbReference type="GO" id="GO:0046872">
    <property type="term" value="F:metal ion binding"/>
    <property type="evidence" value="ECO:0007669"/>
    <property type="project" value="UniProtKB-KW"/>
</dbReference>